<dbReference type="EMBL" id="JARWAN010000002">
    <property type="protein sequence ID" value="MDR5897687.1"/>
    <property type="molecule type" value="Genomic_DNA"/>
</dbReference>
<evidence type="ECO:0000313" key="2">
    <source>
        <dbReference type="Proteomes" id="UP001254564"/>
    </source>
</evidence>
<keyword evidence="2" id="KW-1185">Reference proteome</keyword>
<proteinExistence type="predicted"/>
<accession>A0ABU1H207</accession>
<comment type="caution">
    <text evidence="1">The sequence shown here is derived from an EMBL/GenBank/DDBJ whole genome shotgun (WGS) entry which is preliminary data.</text>
</comment>
<name>A0ABU1H207_9GAMM</name>
<dbReference type="RefSeq" id="WP_309654612.1">
    <property type="nucleotide sequence ID" value="NZ_JARWAN010000002.1"/>
</dbReference>
<reference evidence="1 2" key="1">
    <citation type="submission" date="2023-04" db="EMBL/GenBank/DDBJ databases">
        <title>A long-awaited taxogenomic arrangement of the family Halomonadaceae.</title>
        <authorList>
            <person name="De La Haba R."/>
            <person name="Chuvochina M."/>
            <person name="Wittouck S."/>
            <person name="Arahal D.R."/>
            <person name="Sanchez-Porro C."/>
            <person name="Hugenholtz P."/>
            <person name="Ventosa A."/>
        </authorList>
    </citation>
    <scope>NUCLEOTIDE SEQUENCE [LARGE SCALE GENOMIC DNA]</scope>
    <source>
        <strain evidence="1 2">DSM 21020</strain>
    </source>
</reference>
<sequence length="58" mass="6706">MTFISHAVETALTRLTQQLIAHQTDRAETLVCARGDFYRAELRLERIEPSELSQYLPD</sequence>
<evidence type="ECO:0000313" key="1">
    <source>
        <dbReference type="EMBL" id="MDR5897687.1"/>
    </source>
</evidence>
<organism evidence="1 2">
    <name type="scientific">Vreelandella vilamensis</name>
    <dbReference type="NCBI Taxonomy" id="531309"/>
    <lineage>
        <taxon>Bacteria</taxon>
        <taxon>Pseudomonadati</taxon>
        <taxon>Pseudomonadota</taxon>
        <taxon>Gammaproteobacteria</taxon>
        <taxon>Oceanospirillales</taxon>
        <taxon>Halomonadaceae</taxon>
        <taxon>Vreelandella</taxon>
    </lineage>
</organism>
<gene>
    <name evidence="1" type="ORF">QC823_01575</name>
</gene>
<protein>
    <submittedName>
        <fullName evidence="1">Uncharacterized protein</fullName>
    </submittedName>
</protein>
<dbReference type="Proteomes" id="UP001254564">
    <property type="component" value="Unassembled WGS sequence"/>
</dbReference>